<dbReference type="EMBL" id="JAKZFC010000012">
    <property type="protein sequence ID" value="MCH7323927.1"/>
    <property type="molecule type" value="Genomic_DNA"/>
</dbReference>
<dbReference type="Proteomes" id="UP001316087">
    <property type="component" value="Unassembled WGS sequence"/>
</dbReference>
<evidence type="ECO:0000313" key="3">
    <source>
        <dbReference type="Proteomes" id="UP001316087"/>
    </source>
</evidence>
<feature type="signal peptide" evidence="1">
    <location>
        <begin position="1"/>
        <end position="22"/>
    </location>
</feature>
<keyword evidence="3" id="KW-1185">Reference proteome</keyword>
<dbReference type="RefSeq" id="WP_241371087.1">
    <property type="nucleotide sequence ID" value="NZ_JAKZFC010000012.1"/>
</dbReference>
<feature type="chain" id="PRO_5046348780" description="VCBS repeat-containing protein" evidence="1">
    <location>
        <begin position="23"/>
        <end position="223"/>
    </location>
</feature>
<name>A0ABS9UHW3_9BACL</name>
<accession>A0ABS9UHW3</accession>
<evidence type="ECO:0008006" key="4">
    <source>
        <dbReference type="Google" id="ProtNLM"/>
    </source>
</evidence>
<sequence>MKKYIIFSFIFLLASSLYIAVAATPEQIIVAQLDKENITIYAKKKDGLFQDFKIDFKGKIYSRPFWINVTNPAYVPQVYYEDINKDGKNELIVILTKGYGTGVLDQEVNVFHIDTNHFEEVLVDHPMAIINKNVKANLTPSKAEIMIGKKRYVMNVKALKLLPETMFNEINFGSIINYEVENNQLIATLHPRLSPGAFVGSIIITYEYRNKMYQAKSIEFQLE</sequence>
<reference evidence="2 3" key="1">
    <citation type="submission" date="2022-03" db="EMBL/GenBank/DDBJ databases">
        <authorList>
            <person name="Jo J.-H."/>
            <person name="Im W.-T."/>
        </authorList>
    </citation>
    <scope>NUCLEOTIDE SEQUENCE [LARGE SCALE GENOMIC DNA]</scope>
    <source>
        <strain evidence="2 3">MA9</strain>
    </source>
</reference>
<comment type="caution">
    <text evidence="2">The sequence shown here is derived from an EMBL/GenBank/DDBJ whole genome shotgun (WGS) entry which is preliminary data.</text>
</comment>
<proteinExistence type="predicted"/>
<keyword evidence="1" id="KW-0732">Signal</keyword>
<evidence type="ECO:0000256" key="1">
    <source>
        <dbReference type="SAM" id="SignalP"/>
    </source>
</evidence>
<gene>
    <name evidence="2" type="ORF">LZ480_18820</name>
</gene>
<protein>
    <recommendedName>
        <fullName evidence="4">VCBS repeat-containing protein</fullName>
    </recommendedName>
</protein>
<evidence type="ECO:0000313" key="2">
    <source>
        <dbReference type="EMBL" id="MCH7323927.1"/>
    </source>
</evidence>
<organism evidence="2 3">
    <name type="scientific">Solibacillus palustris</name>
    <dbReference type="NCBI Taxonomy" id="2908203"/>
    <lineage>
        <taxon>Bacteria</taxon>
        <taxon>Bacillati</taxon>
        <taxon>Bacillota</taxon>
        <taxon>Bacilli</taxon>
        <taxon>Bacillales</taxon>
        <taxon>Caryophanaceae</taxon>
        <taxon>Solibacillus</taxon>
    </lineage>
</organism>